<proteinExistence type="predicted"/>
<evidence type="ECO:0000313" key="3">
    <source>
        <dbReference type="Proteomes" id="UP000192247"/>
    </source>
</evidence>
<dbReference type="EMBL" id="MNPL01008281">
    <property type="protein sequence ID" value="OQR74294.1"/>
    <property type="molecule type" value="Genomic_DNA"/>
</dbReference>
<evidence type="ECO:0000256" key="1">
    <source>
        <dbReference type="SAM" id="SignalP"/>
    </source>
</evidence>
<accession>A0A1V9XL78</accession>
<keyword evidence="1" id="KW-0732">Signal</keyword>
<protein>
    <submittedName>
        <fullName evidence="2">Uncharacterized protein</fullName>
    </submittedName>
</protein>
<organism evidence="2 3">
    <name type="scientific">Tropilaelaps mercedesae</name>
    <dbReference type="NCBI Taxonomy" id="418985"/>
    <lineage>
        <taxon>Eukaryota</taxon>
        <taxon>Metazoa</taxon>
        <taxon>Ecdysozoa</taxon>
        <taxon>Arthropoda</taxon>
        <taxon>Chelicerata</taxon>
        <taxon>Arachnida</taxon>
        <taxon>Acari</taxon>
        <taxon>Parasitiformes</taxon>
        <taxon>Mesostigmata</taxon>
        <taxon>Gamasina</taxon>
        <taxon>Dermanyssoidea</taxon>
        <taxon>Laelapidae</taxon>
        <taxon>Tropilaelaps</taxon>
    </lineage>
</organism>
<feature type="signal peptide" evidence="1">
    <location>
        <begin position="1"/>
        <end position="25"/>
    </location>
</feature>
<name>A0A1V9XL78_9ACAR</name>
<gene>
    <name evidence="2" type="ORF">BIW11_03444</name>
</gene>
<dbReference type="InParanoid" id="A0A1V9XL78"/>
<comment type="caution">
    <text evidence="2">The sequence shown here is derived from an EMBL/GenBank/DDBJ whole genome shotgun (WGS) entry which is preliminary data.</text>
</comment>
<feature type="chain" id="PRO_5012822594" evidence="1">
    <location>
        <begin position="26"/>
        <end position="130"/>
    </location>
</feature>
<reference evidence="2 3" key="1">
    <citation type="journal article" date="2017" name="Gigascience">
        <title>Draft genome of the honey bee ectoparasitic mite, Tropilaelaps mercedesae, is shaped by the parasitic life history.</title>
        <authorList>
            <person name="Dong X."/>
            <person name="Armstrong S.D."/>
            <person name="Xia D."/>
            <person name="Makepeace B.L."/>
            <person name="Darby A.C."/>
            <person name="Kadowaki T."/>
        </authorList>
    </citation>
    <scope>NUCLEOTIDE SEQUENCE [LARGE SCALE GENOMIC DNA]</scope>
    <source>
        <strain evidence="2">Wuxi-XJTLU</strain>
    </source>
</reference>
<sequence>MIVSNLIPFTLGVAVIGVLTVSVESGLYGGEEISLEQFRDNHQKYHAIAGEYDSSVNAGHFGYGGGGVALEALLRQPAEVPCGCRRIWVEVKHPTIVSSREDHKHHHTLVEDKCIQRQMLKARIYKLSSE</sequence>
<evidence type="ECO:0000313" key="2">
    <source>
        <dbReference type="EMBL" id="OQR74294.1"/>
    </source>
</evidence>
<dbReference type="AlphaFoldDB" id="A0A1V9XL78"/>
<keyword evidence="3" id="KW-1185">Reference proteome</keyword>
<dbReference type="Proteomes" id="UP000192247">
    <property type="component" value="Unassembled WGS sequence"/>
</dbReference>